<dbReference type="EC" id="2.5.1.19" evidence="7"/>
<feature type="binding site" evidence="7">
    <location>
        <position position="165"/>
    </location>
    <ligand>
        <name>3-phosphoshikimate</name>
        <dbReference type="ChEBI" id="CHEBI:145989"/>
    </ligand>
</feature>
<feature type="binding site" evidence="7">
    <location>
        <position position="341"/>
    </location>
    <ligand>
        <name>phosphoenolpyruvate</name>
        <dbReference type="ChEBI" id="CHEBI:58702"/>
    </ligand>
</feature>
<dbReference type="InterPro" id="IPR036968">
    <property type="entry name" value="Enolpyruvate_Tfrase_sf"/>
</dbReference>
<keyword evidence="4 7" id="KW-0808">Transferase</keyword>
<feature type="binding site" evidence="7">
    <location>
        <position position="337"/>
    </location>
    <ligand>
        <name>3-phosphoshikimate</name>
        <dbReference type="ChEBI" id="CHEBI:145989"/>
    </ligand>
</feature>
<feature type="binding site" evidence="7">
    <location>
        <position position="383"/>
    </location>
    <ligand>
        <name>phosphoenolpyruvate</name>
        <dbReference type="ChEBI" id="CHEBI:58702"/>
    </ligand>
</feature>
<feature type="binding site" evidence="7">
    <location>
        <position position="21"/>
    </location>
    <ligand>
        <name>3-phosphoshikimate</name>
        <dbReference type="ChEBI" id="CHEBI:145989"/>
    </ligand>
</feature>
<feature type="active site" description="Proton acceptor" evidence="7">
    <location>
        <position position="310"/>
    </location>
</feature>
<evidence type="ECO:0000256" key="7">
    <source>
        <dbReference type="HAMAP-Rule" id="MF_00210"/>
    </source>
</evidence>
<dbReference type="UniPathway" id="UPA00053">
    <property type="reaction ID" value="UER00089"/>
</dbReference>
<accession>A0A133UU87</accession>
<dbReference type="GO" id="GO:0005737">
    <property type="term" value="C:cytoplasm"/>
    <property type="evidence" value="ECO:0007669"/>
    <property type="project" value="UniProtKB-SubCell"/>
</dbReference>
<dbReference type="InterPro" id="IPR023193">
    <property type="entry name" value="EPSP_synthase_CS"/>
</dbReference>
<evidence type="ECO:0000256" key="3">
    <source>
        <dbReference type="ARBA" id="ARBA00022605"/>
    </source>
</evidence>
<sequence>MARLLVEPSEIGGRIEAQPSKSYTHRLLAISLLADGKSSISNPLLSLDTKATLEAIRFFGADVKNADGGWEVFGTGGDLKPYDKVINVRNSGTTLRFMTAISALSPESVRLTGDKSILRRPMGPLVESLSDLGVYVRCEGPSGRPPVVVGEGLVGGETRIVGTVSSQFVSGVLIVSPYSEVGVDLEVEEGLKSKPYVEMTLKTLEIAGAEIKSERSLMSYSIPGNQIFQPIDYTVPGDFSSAAFLLGAGALSERGVEVTNLDPDDVQGDKRIIELLKDFGAEVNVGRETVSVSSGGGLEGIDVDCSDTPDLVPVLAVLGAVAEGQTRLYNIAHLRFKEVDRIYALVRELKKLGVRVEESEDDLKIYGKGRLKGGELDSHGDHRMVMSLAIAGLVADDVVKIKGAESINVSYPRFVEDMRRLGAKVKVED</sequence>
<feature type="binding site" evidence="7">
    <location>
        <position position="92"/>
    </location>
    <ligand>
        <name>phosphoenolpyruvate</name>
        <dbReference type="ChEBI" id="CHEBI:58702"/>
    </ligand>
</feature>
<evidence type="ECO:0000256" key="6">
    <source>
        <dbReference type="ARBA" id="ARBA00044633"/>
    </source>
</evidence>
<dbReference type="SUPFAM" id="SSF55205">
    <property type="entry name" value="EPT/RTPC-like"/>
    <property type="match status" value="1"/>
</dbReference>
<evidence type="ECO:0000313" key="9">
    <source>
        <dbReference type="EMBL" id="KXA97765.1"/>
    </source>
</evidence>
<dbReference type="PANTHER" id="PTHR21090:SF5">
    <property type="entry name" value="PENTAFUNCTIONAL AROM POLYPEPTIDE"/>
    <property type="match status" value="1"/>
</dbReference>
<dbReference type="Pfam" id="PF00275">
    <property type="entry name" value="EPSP_synthase"/>
    <property type="match status" value="1"/>
</dbReference>
<keyword evidence="10" id="KW-1185">Reference proteome</keyword>
<feature type="binding site" evidence="7">
    <location>
        <position position="26"/>
    </location>
    <ligand>
        <name>3-phosphoshikimate</name>
        <dbReference type="ChEBI" id="CHEBI:145989"/>
    </ligand>
</feature>
<evidence type="ECO:0000256" key="2">
    <source>
        <dbReference type="ARBA" id="ARBA00009948"/>
    </source>
</evidence>
<reference evidence="9 10" key="1">
    <citation type="journal article" date="2016" name="Sci. Rep.">
        <title>Metabolic traits of an uncultured archaeal lineage -MSBL1- from brine pools of the Red Sea.</title>
        <authorList>
            <person name="Mwirichia R."/>
            <person name="Alam I."/>
            <person name="Rashid M."/>
            <person name="Vinu M."/>
            <person name="Ba-Alawi W."/>
            <person name="Anthony Kamau A."/>
            <person name="Kamanda Ngugi D."/>
            <person name="Goker M."/>
            <person name="Klenk H.P."/>
            <person name="Bajic V."/>
            <person name="Stingl U."/>
        </authorList>
    </citation>
    <scope>NUCLEOTIDE SEQUENCE [LARGE SCALE GENOMIC DNA]</scope>
    <source>
        <strain evidence="9">SCGC-AAA259I09</strain>
    </source>
</reference>
<evidence type="ECO:0000313" key="10">
    <source>
        <dbReference type="Proteomes" id="UP000070463"/>
    </source>
</evidence>
<dbReference type="Proteomes" id="UP000070463">
    <property type="component" value="Unassembled WGS sequence"/>
</dbReference>
<evidence type="ECO:0000259" key="8">
    <source>
        <dbReference type="Pfam" id="PF00275"/>
    </source>
</evidence>
<dbReference type="GO" id="GO:0008652">
    <property type="term" value="P:amino acid biosynthetic process"/>
    <property type="evidence" value="ECO:0007669"/>
    <property type="project" value="UniProtKB-KW"/>
</dbReference>
<feature type="binding site" evidence="7">
    <location>
        <position position="21"/>
    </location>
    <ligand>
        <name>phosphoenolpyruvate</name>
        <dbReference type="ChEBI" id="CHEBI:58702"/>
    </ligand>
</feature>
<dbReference type="GO" id="GO:0003866">
    <property type="term" value="F:3-phosphoshikimate 1-carboxyvinyltransferase activity"/>
    <property type="evidence" value="ECO:0007669"/>
    <property type="project" value="UniProtKB-UniRule"/>
</dbReference>
<proteinExistence type="inferred from homology"/>
<evidence type="ECO:0000256" key="1">
    <source>
        <dbReference type="ARBA" id="ARBA00004811"/>
    </source>
</evidence>
<dbReference type="PIRSF" id="PIRSF000505">
    <property type="entry name" value="EPSPS"/>
    <property type="match status" value="1"/>
</dbReference>
<comment type="function">
    <text evidence="7">Catalyzes the transfer of the enolpyruvyl moiety of phosphoenolpyruvate (PEP) to the 5-hydroxyl of shikimate-3-phosphate (S3P) to produce enolpyruvyl shikimate-3-phosphate and inorganic phosphate.</text>
</comment>
<comment type="subcellular location">
    <subcellularLocation>
        <location evidence="7">Cytoplasm</location>
    </subcellularLocation>
</comment>
<comment type="similarity">
    <text evidence="2 7">Belongs to the EPSP synthase family.</text>
</comment>
<feature type="binding site" evidence="7">
    <location>
        <position position="22"/>
    </location>
    <ligand>
        <name>3-phosphoshikimate</name>
        <dbReference type="ChEBI" id="CHEBI:145989"/>
    </ligand>
</feature>
<comment type="subunit">
    <text evidence="7">Monomer.</text>
</comment>
<protein>
    <recommendedName>
        <fullName evidence="7">3-phosphoshikimate 1-carboxyvinyltransferase</fullName>
        <ecNumber evidence="7">2.5.1.19</ecNumber>
    </recommendedName>
    <alternativeName>
        <fullName evidence="7">5-enolpyruvylshikimate-3-phosphate synthase</fullName>
        <shortName evidence="7">EPSP synthase</shortName>
        <shortName evidence="7">EPSPS</shortName>
    </alternativeName>
</protein>
<keyword evidence="5 7" id="KW-0057">Aromatic amino acid biosynthesis</keyword>
<dbReference type="GO" id="GO:0009423">
    <property type="term" value="P:chorismate biosynthetic process"/>
    <property type="evidence" value="ECO:0007669"/>
    <property type="project" value="UniProtKB-UniRule"/>
</dbReference>
<comment type="catalytic activity">
    <reaction evidence="6">
        <text>3-phosphoshikimate + phosphoenolpyruvate = 5-O-(1-carboxyvinyl)-3-phosphoshikimate + phosphate</text>
        <dbReference type="Rhea" id="RHEA:21256"/>
        <dbReference type="ChEBI" id="CHEBI:43474"/>
        <dbReference type="ChEBI" id="CHEBI:57701"/>
        <dbReference type="ChEBI" id="CHEBI:58702"/>
        <dbReference type="ChEBI" id="CHEBI:145989"/>
        <dbReference type="EC" id="2.5.1.19"/>
    </reaction>
    <physiologicalReaction direction="left-to-right" evidence="6">
        <dbReference type="Rhea" id="RHEA:21257"/>
    </physiologicalReaction>
</comment>
<keyword evidence="7" id="KW-0963">Cytoplasm</keyword>
<feature type="binding site" evidence="7">
    <location>
        <position position="166"/>
    </location>
    <ligand>
        <name>3-phosphoshikimate</name>
        <dbReference type="ChEBI" id="CHEBI:145989"/>
    </ligand>
</feature>
<dbReference type="InterPro" id="IPR001986">
    <property type="entry name" value="Enolpyruvate_Tfrase_dom"/>
</dbReference>
<dbReference type="InterPro" id="IPR006264">
    <property type="entry name" value="EPSP_synthase"/>
</dbReference>
<gene>
    <name evidence="7" type="primary">aroA</name>
    <name evidence="9" type="ORF">AKJ37_02350</name>
</gene>
<dbReference type="PATRIC" id="fig|1698267.3.peg.784"/>
<keyword evidence="3 7" id="KW-0028">Amino-acid biosynthesis</keyword>
<dbReference type="AlphaFoldDB" id="A0A133UU87"/>
<dbReference type="GO" id="GO:0009073">
    <property type="term" value="P:aromatic amino acid family biosynthetic process"/>
    <property type="evidence" value="ECO:0007669"/>
    <property type="project" value="UniProtKB-KW"/>
</dbReference>
<feature type="binding site" evidence="7">
    <location>
        <position position="167"/>
    </location>
    <ligand>
        <name>phosphoenolpyruvate</name>
        <dbReference type="ChEBI" id="CHEBI:58702"/>
    </ligand>
</feature>
<evidence type="ECO:0000256" key="5">
    <source>
        <dbReference type="ARBA" id="ARBA00023141"/>
    </source>
</evidence>
<comment type="pathway">
    <text evidence="1">Metabolic intermediate biosynthesis; chorismate biosynthesis; chorismate from D-erythrose 4-phosphate and phosphoenolpyruvate: step 6/7.</text>
</comment>
<feature type="binding site" evidence="7">
    <location>
        <position position="120"/>
    </location>
    <ligand>
        <name>phosphoenolpyruvate</name>
        <dbReference type="ChEBI" id="CHEBI:58702"/>
    </ligand>
</feature>
<feature type="domain" description="Enolpyruvate transferase" evidence="8">
    <location>
        <begin position="8"/>
        <end position="418"/>
    </location>
</feature>
<comment type="caution">
    <text evidence="7">Lacks conserved residue(s) required for the propagation of feature annotation.</text>
</comment>
<feature type="binding site" evidence="7">
    <location>
        <position position="167"/>
    </location>
    <ligand>
        <name>3-phosphoshikimate</name>
        <dbReference type="ChEBI" id="CHEBI:145989"/>
    </ligand>
</feature>
<dbReference type="InterPro" id="IPR013792">
    <property type="entry name" value="RNA3'P_cycl/enolpyr_Trfase_a/b"/>
</dbReference>
<comment type="caution">
    <text evidence="9">The sequence shown here is derived from an EMBL/GenBank/DDBJ whole genome shotgun (WGS) entry which is preliminary data.</text>
</comment>
<name>A0A133UU87_9EURY</name>
<dbReference type="PROSITE" id="PS00885">
    <property type="entry name" value="EPSP_SYNTHASE_2"/>
    <property type="match status" value="1"/>
</dbReference>
<dbReference type="HAMAP" id="MF_00210">
    <property type="entry name" value="EPSP_synth"/>
    <property type="match status" value="1"/>
</dbReference>
<organism evidence="9 10">
    <name type="scientific">candidate division MSBL1 archaeon SCGC-AAA259I09</name>
    <dbReference type="NCBI Taxonomy" id="1698267"/>
    <lineage>
        <taxon>Archaea</taxon>
        <taxon>Methanobacteriati</taxon>
        <taxon>Methanobacteriota</taxon>
        <taxon>candidate division MSBL1</taxon>
    </lineage>
</organism>
<evidence type="ECO:0000256" key="4">
    <source>
        <dbReference type="ARBA" id="ARBA00022679"/>
    </source>
</evidence>
<dbReference type="CDD" id="cd01556">
    <property type="entry name" value="EPSP_synthase"/>
    <property type="match status" value="1"/>
</dbReference>
<dbReference type="EMBL" id="LHXR01000020">
    <property type="protein sequence ID" value="KXA97765.1"/>
    <property type="molecule type" value="Genomic_DNA"/>
</dbReference>
<dbReference type="Gene3D" id="3.65.10.10">
    <property type="entry name" value="Enolpyruvate transferase domain"/>
    <property type="match status" value="2"/>
</dbReference>
<dbReference type="NCBIfam" id="TIGR01356">
    <property type="entry name" value="aroA"/>
    <property type="match status" value="1"/>
</dbReference>
<feature type="binding site" evidence="7">
    <location>
        <position position="193"/>
    </location>
    <ligand>
        <name>3-phosphoshikimate</name>
        <dbReference type="ChEBI" id="CHEBI:145989"/>
    </ligand>
</feature>
<dbReference type="PANTHER" id="PTHR21090">
    <property type="entry name" value="AROM/DEHYDROQUINATE SYNTHASE"/>
    <property type="match status" value="1"/>
</dbReference>
<feature type="binding site" evidence="7">
    <location>
        <position position="310"/>
    </location>
    <ligand>
        <name>3-phosphoshikimate</name>
        <dbReference type="ChEBI" id="CHEBI:145989"/>
    </ligand>
</feature>